<sequence>MPRVDTRSLTDAVERLADRLRAAPQSALTRGAAADGLALARELATLAQRLEFGAETAARRTLPDAGVFAVGDQLAVAGHDLVAALRAAPGEDAEPVLEEALRAVETVRL</sequence>
<dbReference type="AlphaFoldDB" id="A0A367F0Q2"/>
<accession>A0A367F0Q2</accession>
<name>A0A367F0Q2_9ACTN</name>
<dbReference type="Proteomes" id="UP000253507">
    <property type="component" value="Unassembled WGS sequence"/>
</dbReference>
<keyword evidence="2" id="KW-1185">Reference proteome</keyword>
<dbReference type="OrthoDB" id="3854560at2"/>
<proteinExistence type="predicted"/>
<reference evidence="1 2" key="1">
    <citation type="submission" date="2018-06" db="EMBL/GenBank/DDBJ databases">
        <title>Streptomyces reniochalinae sp. nov. and Streptomyces diacarnus sp. nov. from marine sponges.</title>
        <authorList>
            <person name="Li L."/>
        </authorList>
    </citation>
    <scope>NUCLEOTIDE SEQUENCE [LARGE SCALE GENOMIC DNA]</scope>
    <source>
        <strain evidence="1 2">LHW50302</strain>
    </source>
</reference>
<comment type="caution">
    <text evidence="1">The sequence shown here is derived from an EMBL/GenBank/DDBJ whole genome shotgun (WGS) entry which is preliminary data.</text>
</comment>
<organism evidence="1 2">
    <name type="scientific">Streptomyces reniochalinae</name>
    <dbReference type="NCBI Taxonomy" id="2250578"/>
    <lineage>
        <taxon>Bacteria</taxon>
        <taxon>Bacillati</taxon>
        <taxon>Actinomycetota</taxon>
        <taxon>Actinomycetes</taxon>
        <taxon>Kitasatosporales</taxon>
        <taxon>Streptomycetaceae</taxon>
        <taxon>Streptomyces</taxon>
    </lineage>
</organism>
<evidence type="ECO:0000313" key="2">
    <source>
        <dbReference type="Proteomes" id="UP000253507"/>
    </source>
</evidence>
<dbReference type="EMBL" id="QOIM01000023">
    <property type="protein sequence ID" value="RCG23247.1"/>
    <property type="molecule type" value="Genomic_DNA"/>
</dbReference>
<gene>
    <name evidence="1" type="ORF">DQ392_04820</name>
</gene>
<dbReference type="RefSeq" id="WP_114014214.1">
    <property type="nucleotide sequence ID" value="NZ_QOIM01000023.1"/>
</dbReference>
<protein>
    <submittedName>
        <fullName evidence="1">Uncharacterized protein</fullName>
    </submittedName>
</protein>
<evidence type="ECO:0000313" key="1">
    <source>
        <dbReference type="EMBL" id="RCG23247.1"/>
    </source>
</evidence>